<dbReference type="SMART" id="SM01058">
    <property type="entry name" value="CarD_TRCF"/>
    <property type="match status" value="1"/>
</dbReference>
<dbReference type="InterPro" id="IPR048792">
    <property type="entry name" value="CarD_C"/>
</dbReference>
<evidence type="ECO:0000313" key="3">
    <source>
        <dbReference type="EMBL" id="RFB01558.1"/>
    </source>
</evidence>
<dbReference type="AlphaFoldDB" id="A0A371R809"/>
<feature type="domain" description="CarD-like/TRCF RNAP-interacting" evidence="2">
    <location>
        <begin position="184"/>
        <end position="294"/>
    </location>
</feature>
<dbReference type="InterPro" id="IPR003711">
    <property type="entry name" value="CarD-like/TRCF_RID"/>
</dbReference>
<feature type="compositionally biased region" description="Low complexity" evidence="1">
    <location>
        <begin position="18"/>
        <end position="52"/>
    </location>
</feature>
<dbReference type="InterPro" id="IPR052531">
    <property type="entry name" value="CarD-like_regulator"/>
</dbReference>
<feature type="compositionally biased region" description="Low complexity" evidence="1">
    <location>
        <begin position="72"/>
        <end position="115"/>
    </location>
</feature>
<dbReference type="EMBL" id="QUQO01000002">
    <property type="protein sequence ID" value="RFB01558.1"/>
    <property type="molecule type" value="Genomic_DNA"/>
</dbReference>
<dbReference type="InParanoid" id="A0A371R809"/>
<gene>
    <name evidence="3" type="ORF">DX908_14850</name>
</gene>
<comment type="caution">
    <text evidence="3">The sequence shown here is derived from an EMBL/GenBank/DDBJ whole genome shotgun (WGS) entry which is preliminary data.</text>
</comment>
<dbReference type="InterPro" id="IPR036101">
    <property type="entry name" value="CarD-like/TRCF_RID_sf"/>
</dbReference>
<protein>
    <submittedName>
        <fullName evidence="3">CarD family transcriptional regulator</fullName>
    </submittedName>
</protein>
<dbReference type="Proteomes" id="UP000264589">
    <property type="component" value="Unassembled WGS sequence"/>
</dbReference>
<feature type="compositionally biased region" description="Basic and acidic residues" evidence="1">
    <location>
        <begin position="56"/>
        <end position="71"/>
    </location>
</feature>
<dbReference type="Pfam" id="PF02559">
    <property type="entry name" value="CarD_TRCF_RID"/>
    <property type="match status" value="1"/>
</dbReference>
<feature type="region of interest" description="Disordered" evidence="1">
    <location>
        <begin position="1"/>
        <end position="166"/>
    </location>
</feature>
<dbReference type="InterPro" id="IPR042215">
    <property type="entry name" value="CarD-like_C"/>
</dbReference>
<name>A0A371R809_9PROT</name>
<evidence type="ECO:0000256" key="1">
    <source>
        <dbReference type="SAM" id="MobiDB-lite"/>
    </source>
</evidence>
<organism evidence="3 4">
    <name type="scientific">Parvularcula marina</name>
    <dbReference type="NCBI Taxonomy" id="2292771"/>
    <lineage>
        <taxon>Bacteria</taxon>
        <taxon>Pseudomonadati</taxon>
        <taxon>Pseudomonadota</taxon>
        <taxon>Alphaproteobacteria</taxon>
        <taxon>Parvularculales</taxon>
        <taxon>Parvularculaceae</taxon>
        <taxon>Parvularcula</taxon>
    </lineage>
</organism>
<feature type="compositionally biased region" description="Low complexity" evidence="1">
    <location>
        <begin position="1"/>
        <end position="10"/>
    </location>
</feature>
<evidence type="ECO:0000313" key="4">
    <source>
        <dbReference type="Proteomes" id="UP000264589"/>
    </source>
</evidence>
<dbReference type="Gene3D" id="2.40.10.170">
    <property type="match status" value="1"/>
</dbReference>
<dbReference type="Gene3D" id="1.20.58.1290">
    <property type="entry name" value="CarD-like, C-terminal domain"/>
    <property type="match status" value="1"/>
</dbReference>
<keyword evidence="4" id="KW-1185">Reference proteome</keyword>
<dbReference type="PANTHER" id="PTHR38447">
    <property type="entry name" value="TRANSCRIPTION FACTOR YDEB-RELATED"/>
    <property type="match status" value="1"/>
</dbReference>
<dbReference type="PANTHER" id="PTHR38447:SF1">
    <property type="entry name" value="RNA POLYMERASE-BINDING TRANSCRIPTION FACTOR CARD"/>
    <property type="match status" value="1"/>
</dbReference>
<reference evidence="3 4" key="1">
    <citation type="submission" date="2018-08" db="EMBL/GenBank/DDBJ databases">
        <title>Parvularcula sp. SM1705, isolated from surface water of the South Sea China.</title>
        <authorList>
            <person name="Sun L."/>
        </authorList>
    </citation>
    <scope>NUCLEOTIDE SEQUENCE [LARGE SCALE GENOMIC DNA]</scope>
    <source>
        <strain evidence="3 4">SM1705</strain>
    </source>
</reference>
<dbReference type="Pfam" id="PF21095">
    <property type="entry name" value="CarD_C"/>
    <property type="match status" value="1"/>
</dbReference>
<dbReference type="GO" id="GO:0009303">
    <property type="term" value="P:rRNA transcription"/>
    <property type="evidence" value="ECO:0007669"/>
    <property type="project" value="TreeGrafter"/>
</dbReference>
<dbReference type="OrthoDB" id="9786074at2"/>
<sequence>MSKATSSKKTTTTKKTAKTASGTATRKTTARKSTSTARKSPTTARKTTAKKTTTAKKAEPAKKAAVKKSDSPTKSTTAKKAAPKKPAAAKTTKKAAAPKSAAKTARKTTSGKGTANASSSPKTVKQSEKKSVKSAAKLPAAKANSKAAPESAGDDDKPKIAPAPMRPALRVAKRAEARRDKNQTFKVNTQIIYPAHGVGYIDSVEKQSIADIEVELFVIDFEHEKMKLRVPVVKAAASGMRNLSTAEQIDGALELLEGKARIKRTMWSRRAQEYEAKINSGDLISVAEVVRDLYRADDQPEQSYSERQLFEQARERFGREVAAVRKKTLEKAIEEIHEHLAKKEKVDAS</sequence>
<dbReference type="SUPFAM" id="SSF141259">
    <property type="entry name" value="CarD-like"/>
    <property type="match status" value="1"/>
</dbReference>
<proteinExistence type="predicted"/>
<accession>A0A371R809</accession>
<evidence type="ECO:0000259" key="2">
    <source>
        <dbReference type="SMART" id="SM01058"/>
    </source>
</evidence>